<gene>
    <name evidence="2" type="ORF">GSLYS_00016522001</name>
</gene>
<accession>A0AAV2I9T6</accession>
<feature type="compositionally biased region" description="Polar residues" evidence="1">
    <location>
        <begin position="228"/>
        <end position="245"/>
    </location>
</feature>
<feature type="compositionally biased region" description="Basic and acidic residues" evidence="1">
    <location>
        <begin position="214"/>
        <end position="223"/>
    </location>
</feature>
<reference evidence="2 3" key="1">
    <citation type="submission" date="2024-04" db="EMBL/GenBank/DDBJ databases">
        <authorList>
            <consortium name="Genoscope - CEA"/>
            <person name="William W."/>
        </authorList>
    </citation>
    <scope>NUCLEOTIDE SEQUENCE [LARGE SCALE GENOMIC DNA]</scope>
</reference>
<keyword evidence="3" id="KW-1185">Reference proteome</keyword>
<feature type="compositionally biased region" description="Basic and acidic residues" evidence="1">
    <location>
        <begin position="47"/>
        <end position="63"/>
    </location>
</feature>
<feature type="compositionally biased region" description="Basic and acidic residues" evidence="1">
    <location>
        <begin position="272"/>
        <end position="287"/>
    </location>
</feature>
<feature type="region of interest" description="Disordered" evidence="1">
    <location>
        <begin position="1"/>
        <end position="108"/>
    </location>
</feature>
<name>A0AAV2I9T6_LYMST</name>
<feature type="compositionally biased region" description="Basic and acidic residues" evidence="1">
    <location>
        <begin position="19"/>
        <end position="34"/>
    </location>
</feature>
<feature type="compositionally biased region" description="Basic and acidic residues" evidence="1">
    <location>
        <begin position="188"/>
        <end position="203"/>
    </location>
</feature>
<evidence type="ECO:0000313" key="3">
    <source>
        <dbReference type="Proteomes" id="UP001497497"/>
    </source>
</evidence>
<protein>
    <submittedName>
        <fullName evidence="2">Uncharacterized protein</fullName>
    </submittedName>
</protein>
<dbReference type="AlphaFoldDB" id="A0AAV2I9T6"/>
<comment type="caution">
    <text evidence="2">The sequence shown here is derived from an EMBL/GenBank/DDBJ whole genome shotgun (WGS) entry which is preliminary data.</text>
</comment>
<dbReference type="Proteomes" id="UP001497497">
    <property type="component" value="Unassembled WGS sequence"/>
</dbReference>
<proteinExistence type="predicted"/>
<evidence type="ECO:0000256" key="1">
    <source>
        <dbReference type="SAM" id="MobiDB-lite"/>
    </source>
</evidence>
<organism evidence="2 3">
    <name type="scientific">Lymnaea stagnalis</name>
    <name type="common">Great pond snail</name>
    <name type="synonym">Helix stagnalis</name>
    <dbReference type="NCBI Taxonomy" id="6523"/>
    <lineage>
        <taxon>Eukaryota</taxon>
        <taxon>Metazoa</taxon>
        <taxon>Spiralia</taxon>
        <taxon>Lophotrochozoa</taxon>
        <taxon>Mollusca</taxon>
        <taxon>Gastropoda</taxon>
        <taxon>Heterobranchia</taxon>
        <taxon>Euthyneura</taxon>
        <taxon>Panpulmonata</taxon>
        <taxon>Hygrophila</taxon>
        <taxon>Lymnaeoidea</taxon>
        <taxon>Lymnaeidae</taxon>
        <taxon>Lymnaea</taxon>
    </lineage>
</organism>
<evidence type="ECO:0000313" key="2">
    <source>
        <dbReference type="EMBL" id="CAL1542988.1"/>
    </source>
</evidence>
<sequence length="319" mass="35774">MNDFSSPSTDEPLIGNPRVHVEGRENYERNHKASDWFAHNNNPTSDAKPDARLRSDAARDNALKNRGSMNENMQGYANPPVSRNLHPRGVKPEAQENAAGNQGDGMKNLIENYGNLEVSPRPVPKVKGADAEEYLQRGQGSTKVLLDHYSSAPIPANEFPPKHRFGIGAEEIAEKHKGERMGPLMRLEGTKTPREPKQGRLHQESSGSGWDEDPPQHRMRPEGEGIAQKNSADSINEIILQNNHDLPQKKTPKVLKHMTVSENSRKTPPNRVRLDGVRNMEKARNQDEMSAIMHGSPVQQQRPDSAKKHLPHLQRSELW</sequence>
<dbReference type="EMBL" id="CAXITT010000518">
    <property type="protein sequence ID" value="CAL1542988.1"/>
    <property type="molecule type" value="Genomic_DNA"/>
</dbReference>
<feature type="region of interest" description="Disordered" evidence="1">
    <location>
        <begin position="173"/>
        <end position="319"/>
    </location>
</feature>